<dbReference type="InterPro" id="IPR036163">
    <property type="entry name" value="HMA_dom_sf"/>
</dbReference>
<feature type="domain" description="HMA" evidence="2">
    <location>
        <begin position="36"/>
        <end position="102"/>
    </location>
</feature>
<dbReference type="CDD" id="cd00371">
    <property type="entry name" value="HMA"/>
    <property type="match status" value="1"/>
</dbReference>
<proteinExistence type="predicted"/>
<dbReference type="Gene3D" id="3.30.70.100">
    <property type="match status" value="1"/>
</dbReference>
<dbReference type="PANTHER" id="PTHR46594:SF4">
    <property type="entry name" value="P-TYPE CATION-TRANSPORTING ATPASE"/>
    <property type="match status" value="1"/>
</dbReference>
<organism evidence="3 4">
    <name type="scientific">Timema podura</name>
    <name type="common">Walking stick</name>
    <dbReference type="NCBI Taxonomy" id="61482"/>
    <lineage>
        <taxon>Eukaryota</taxon>
        <taxon>Metazoa</taxon>
        <taxon>Ecdysozoa</taxon>
        <taxon>Arthropoda</taxon>
        <taxon>Hexapoda</taxon>
        <taxon>Insecta</taxon>
        <taxon>Pterygota</taxon>
        <taxon>Neoptera</taxon>
        <taxon>Polyneoptera</taxon>
        <taxon>Phasmatodea</taxon>
        <taxon>Timematodea</taxon>
        <taxon>Timematoidea</taxon>
        <taxon>Timematidae</taxon>
        <taxon>Timema</taxon>
    </lineage>
</organism>
<protein>
    <recommendedName>
        <fullName evidence="2">HMA domain-containing protein</fullName>
    </recommendedName>
</protein>
<dbReference type="PRINTS" id="PR00942">
    <property type="entry name" value="CUATPASEI"/>
</dbReference>
<sequence>MSETSWLAESKIISTKRQKSPESFSKKLTENNSELKKCFLHIKGMTCASCVAAIEKHCRKLYGVRSVLVALLAAKAEVKYDATVISPADIAASISDLGFPASLLQETTTGEASGVVAGFHFPQFTPLRPLVLLAEVLPLQVPSIVAAQVPAEANFLQPFAWVMVYSVGDDLVGSMSVLELKW</sequence>
<reference evidence="3" key="1">
    <citation type="submission" date="2021-03" db="EMBL/GenBank/DDBJ databases">
        <authorList>
            <person name="Tran Van P."/>
        </authorList>
    </citation>
    <scope>NUCLEOTIDE SEQUENCE</scope>
</reference>
<accession>A0ABN7NMH3</accession>
<dbReference type="PANTHER" id="PTHR46594">
    <property type="entry name" value="P-TYPE CATION-TRANSPORTING ATPASE"/>
    <property type="match status" value="1"/>
</dbReference>
<comment type="caution">
    <text evidence="3">The sequence shown here is derived from an EMBL/GenBank/DDBJ whole genome shotgun (WGS) entry which is preliminary data.</text>
</comment>
<name>A0ABN7NMH3_TIMPD</name>
<evidence type="ECO:0000256" key="1">
    <source>
        <dbReference type="ARBA" id="ARBA00022723"/>
    </source>
</evidence>
<gene>
    <name evidence="3" type="ORF">TPAB3V08_LOCUS4041</name>
</gene>
<evidence type="ECO:0000313" key="3">
    <source>
        <dbReference type="EMBL" id="CAG2057059.1"/>
    </source>
</evidence>
<keyword evidence="4" id="KW-1185">Reference proteome</keyword>
<evidence type="ECO:0000259" key="2">
    <source>
        <dbReference type="PROSITE" id="PS50846"/>
    </source>
</evidence>
<evidence type="ECO:0000313" key="4">
    <source>
        <dbReference type="Proteomes" id="UP001153148"/>
    </source>
</evidence>
<keyword evidence="1" id="KW-0479">Metal-binding</keyword>
<dbReference type="PROSITE" id="PS50846">
    <property type="entry name" value="HMA_2"/>
    <property type="match status" value="1"/>
</dbReference>
<dbReference type="Proteomes" id="UP001153148">
    <property type="component" value="Unassembled WGS sequence"/>
</dbReference>
<dbReference type="Pfam" id="PF00403">
    <property type="entry name" value="HMA"/>
    <property type="match status" value="1"/>
</dbReference>
<dbReference type="EMBL" id="CAJPIN010004801">
    <property type="protein sequence ID" value="CAG2057059.1"/>
    <property type="molecule type" value="Genomic_DNA"/>
</dbReference>
<dbReference type="SUPFAM" id="SSF55008">
    <property type="entry name" value="HMA, heavy metal-associated domain"/>
    <property type="match status" value="1"/>
</dbReference>
<dbReference type="InterPro" id="IPR006121">
    <property type="entry name" value="HMA_dom"/>
</dbReference>